<name>X1R9R9_9ZZZZ</name>
<feature type="non-terminal residue" evidence="2">
    <location>
        <position position="1"/>
    </location>
</feature>
<feature type="transmembrane region" description="Helical" evidence="1">
    <location>
        <begin position="105"/>
        <end position="127"/>
    </location>
</feature>
<keyword evidence="1" id="KW-0812">Transmembrane</keyword>
<evidence type="ECO:0000313" key="2">
    <source>
        <dbReference type="EMBL" id="GAI77308.1"/>
    </source>
</evidence>
<comment type="caution">
    <text evidence="2">The sequence shown here is derived from an EMBL/GenBank/DDBJ whole genome shotgun (WGS) entry which is preliminary data.</text>
</comment>
<evidence type="ECO:0000256" key="1">
    <source>
        <dbReference type="SAM" id="Phobius"/>
    </source>
</evidence>
<feature type="transmembrane region" description="Helical" evidence="1">
    <location>
        <begin position="148"/>
        <end position="171"/>
    </location>
</feature>
<sequence>APQPPLDFQQRAGRLTGSYGITRIVYTTIEKLKGLMMKYDVSATGNGLIFLSKQWVEVEPLIFREAGGQETLVFREDSQGGITHMFLSKRPYVAFIKLAWYEAPMFHYILLGVSMVFFLSALIAWPVDALRNSLKGKHKASTLRARQARWVAWGMSALYVLFLVGMVIILSDIYSIMYGIPPLLPFVLVLPLLAVVLTIGALGFTVLAWKNRYWGVAGRVHYTLVTLVSLAFIWFLNYWNLLGFRF</sequence>
<keyword evidence="1" id="KW-0472">Membrane</keyword>
<proteinExistence type="predicted"/>
<keyword evidence="1" id="KW-1133">Transmembrane helix</keyword>
<dbReference type="AlphaFoldDB" id="X1R9R9"/>
<feature type="transmembrane region" description="Helical" evidence="1">
    <location>
        <begin position="220"/>
        <end position="239"/>
    </location>
</feature>
<protein>
    <submittedName>
        <fullName evidence="2">Uncharacterized protein</fullName>
    </submittedName>
</protein>
<dbReference type="EMBL" id="BARW01010523">
    <property type="protein sequence ID" value="GAI77308.1"/>
    <property type="molecule type" value="Genomic_DNA"/>
</dbReference>
<gene>
    <name evidence="2" type="ORF">S12H4_20681</name>
</gene>
<accession>X1R9R9</accession>
<reference evidence="2" key="1">
    <citation type="journal article" date="2014" name="Front. Microbiol.">
        <title>High frequency of phylogenetically diverse reductive dehalogenase-homologous genes in deep subseafloor sedimentary metagenomes.</title>
        <authorList>
            <person name="Kawai M."/>
            <person name="Futagami T."/>
            <person name="Toyoda A."/>
            <person name="Takaki Y."/>
            <person name="Nishi S."/>
            <person name="Hori S."/>
            <person name="Arai W."/>
            <person name="Tsubouchi T."/>
            <person name="Morono Y."/>
            <person name="Uchiyama I."/>
            <person name="Ito T."/>
            <person name="Fujiyama A."/>
            <person name="Inagaki F."/>
            <person name="Takami H."/>
        </authorList>
    </citation>
    <scope>NUCLEOTIDE SEQUENCE</scope>
    <source>
        <strain evidence="2">Expedition CK06-06</strain>
    </source>
</reference>
<organism evidence="2">
    <name type="scientific">marine sediment metagenome</name>
    <dbReference type="NCBI Taxonomy" id="412755"/>
    <lineage>
        <taxon>unclassified sequences</taxon>
        <taxon>metagenomes</taxon>
        <taxon>ecological metagenomes</taxon>
    </lineage>
</organism>
<feature type="transmembrane region" description="Helical" evidence="1">
    <location>
        <begin position="183"/>
        <end position="208"/>
    </location>
</feature>